<feature type="transmembrane region" description="Helical" evidence="1">
    <location>
        <begin position="30"/>
        <end position="49"/>
    </location>
</feature>
<comment type="caution">
    <text evidence="2">The sequence shown here is derived from an EMBL/GenBank/DDBJ whole genome shotgun (WGS) entry which is preliminary data.</text>
</comment>
<reference evidence="3" key="1">
    <citation type="submission" date="2012-08" db="EMBL/GenBank/DDBJ databases">
        <title>The Genome Sequence of Wuchereria bancrofti.</title>
        <authorList>
            <person name="Nutman T.B."/>
            <person name="Fink D.L."/>
            <person name="Russ C."/>
            <person name="Young S."/>
            <person name="Zeng Q."/>
            <person name="Koehrsen M."/>
            <person name="Alvarado L."/>
            <person name="Berlin A."/>
            <person name="Chapman S.B."/>
            <person name="Chen Z."/>
            <person name="Freedman E."/>
            <person name="Gellesch M."/>
            <person name="Goldberg J."/>
            <person name="Griggs A."/>
            <person name="Gujja S."/>
            <person name="Heilman E.R."/>
            <person name="Heiman D."/>
            <person name="Hepburn T."/>
            <person name="Howarth C."/>
            <person name="Jen D."/>
            <person name="Larson L."/>
            <person name="Lewis B."/>
            <person name="Mehta T."/>
            <person name="Park D."/>
            <person name="Pearson M."/>
            <person name="Roberts A."/>
            <person name="Saif S."/>
            <person name="Shea T."/>
            <person name="Shenoy N."/>
            <person name="Sisk P."/>
            <person name="Stolte C."/>
            <person name="Sykes S."/>
            <person name="Walk T."/>
            <person name="White J."/>
            <person name="Yandava C."/>
            <person name="Haas B."/>
            <person name="Henn M.R."/>
            <person name="Nusbaum C."/>
            <person name="Birren B."/>
        </authorList>
    </citation>
    <scope>NUCLEOTIDE SEQUENCE [LARGE SCALE GENOMIC DNA]</scope>
    <source>
        <strain evidence="3">NA</strain>
    </source>
</reference>
<keyword evidence="1" id="KW-0472">Membrane</keyword>
<proteinExistence type="predicted"/>
<accession>J9ED96</accession>
<evidence type="ECO:0000313" key="3">
    <source>
        <dbReference type="Proteomes" id="UP000004810"/>
    </source>
</evidence>
<gene>
    <name evidence="2" type="ORF">WUBG_15709</name>
</gene>
<evidence type="ECO:0000313" key="2">
    <source>
        <dbReference type="EMBL" id="EJW73384.1"/>
    </source>
</evidence>
<dbReference type="AlphaFoldDB" id="J9ED96"/>
<dbReference type="EMBL" id="ADBV01014162">
    <property type="protein sequence ID" value="EJW73384.1"/>
    <property type="molecule type" value="Genomic_DNA"/>
</dbReference>
<keyword evidence="1" id="KW-1133">Transmembrane helix</keyword>
<evidence type="ECO:0000256" key="1">
    <source>
        <dbReference type="SAM" id="Phobius"/>
    </source>
</evidence>
<dbReference type="Proteomes" id="UP000004810">
    <property type="component" value="Unassembled WGS sequence"/>
</dbReference>
<keyword evidence="1" id="KW-0812">Transmembrane</keyword>
<sequence length="60" mass="7296">MENQIIRYLMVVYSNISREQIFWRMCRMDWLCVISTHITCFCICIFHIMQPCTTRTLSSQ</sequence>
<organism evidence="2 3">
    <name type="scientific">Wuchereria bancrofti</name>
    <dbReference type="NCBI Taxonomy" id="6293"/>
    <lineage>
        <taxon>Eukaryota</taxon>
        <taxon>Metazoa</taxon>
        <taxon>Ecdysozoa</taxon>
        <taxon>Nematoda</taxon>
        <taxon>Chromadorea</taxon>
        <taxon>Rhabditida</taxon>
        <taxon>Spirurina</taxon>
        <taxon>Spiruromorpha</taxon>
        <taxon>Filarioidea</taxon>
        <taxon>Onchocercidae</taxon>
        <taxon>Wuchereria</taxon>
    </lineage>
</organism>
<feature type="non-terminal residue" evidence="2">
    <location>
        <position position="60"/>
    </location>
</feature>
<name>J9ED96_WUCBA</name>
<protein>
    <submittedName>
        <fullName evidence="2">Uncharacterized protein</fullName>
    </submittedName>
</protein>